<dbReference type="GO" id="GO:0005840">
    <property type="term" value="C:ribosome"/>
    <property type="evidence" value="ECO:0007669"/>
    <property type="project" value="InterPro"/>
</dbReference>
<dbReference type="Gene3D" id="3.90.550.10">
    <property type="entry name" value="Spore Coat Polysaccharide Biosynthesis Protein SpsA, Chain A"/>
    <property type="match status" value="1"/>
</dbReference>
<keyword evidence="5" id="KW-0548">Nucleotidyltransferase</keyword>
<dbReference type="Pfam" id="PF00318">
    <property type="entry name" value="Ribosomal_S2"/>
    <property type="match status" value="1"/>
</dbReference>
<dbReference type="EMBL" id="JAUESC010000382">
    <property type="protein sequence ID" value="KAK0588232.1"/>
    <property type="molecule type" value="Genomic_DNA"/>
</dbReference>
<keyword evidence="4" id="KW-0808">Transferase</keyword>
<dbReference type="InterPro" id="IPR002618">
    <property type="entry name" value="UDPGP_fam"/>
</dbReference>
<dbReference type="InterPro" id="IPR029044">
    <property type="entry name" value="Nucleotide-diphossugar_trans"/>
</dbReference>
<evidence type="ECO:0000313" key="8">
    <source>
        <dbReference type="Proteomes" id="UP001168877"/>
    </source>
</evidence>
<dbReference type="Proteomes" id="UP001168877">
    <property type="component" value="Unassembled WGS sequence"/>
</dbReference>
<comment type="catalytic activity">
    <reaction evidence="6">
        <text>alpha-D-glucose 1-phosphate + UTP + H(+) = UDP-alpha-D-glucose + diphosphate</text>
        <dbReference type="Rhea" id="RHEA:19889"/>
        <dbReference type="ChEBI" id="CHEBI:15378"/>
        <dbReference type="ChEBI" id="CHEBI:33019"/>
        <dbReference type="ChEBI" id="CHEBI:46398"/>
        <dbReference type="ChEBI" id="CHEBI:58601"/>
        <dbReference type="ChEBI" id="CHEBI:58885"/>
        <dbReference type="EC" id="2.7.7.9"/>
    </reaction>
</comment>
<proteinExistence type="inferred from homology"/>
<evidence type="ECO:0000256" key="4">
    <source>
        <dbReference type="ARBA" id="ARBA00022679"/>
    </source>
</evidence>
<dbReference type="GO" id="GO:0003735">
    <property type="term" value="F:structural constituent of ribosome"/>
    <property type="evidence" value="ECO:0007669"/>
    <property type="project" value="InterPro"/>
</dbReference>
<dbReference type="SUPFAM" id="SSF52313">
    <property type="entry name" value="Ribosomal protein S2"/>
    <property type="match status" value="1"/>
</dbReference>
<gene>
    <name evidence="7" type="ORF">LWI29_036277</name>
</gene>
<dbReference type="InterPro" id="IPR023591">
    <property type="entry name" value="Ribosomal_uS2_flav_dom_sf"/>
</dbReference>
<dbReference type="CDD" id="cd01425">
    <property type="entry name" value="RPS2"/>
    <property type="match status" value="1"/>
</dbReference>
<comment type="similarity">
    <text evidence="2">Belongs to the UDPGP type 1 family.</text>
</comment>
<dbReference type="FunFam" id="2.160.10.10:FF:000001">
    <property type="entry name" value="UTP--glucose-1-phosphate uridylyltransferase"/>
    <property type="match status" value="1"/>
</dbReference>
<evidence type="ECO:0000256" key="2">
    <source>
        <dbReference type="ARBA" id="ARBA00010401"/>
    </source>
</evidence>
<reference evidence="7" key="2">
    <citation type="submission" date="2023-06" db="EMBL/GenBank/DDBJ databases">
        <authorList>
            <person name="Swenson N.G."/>
            <person name="Wegrzyn J.L."/>
            <person name="Mcevoy S.L."/>
        </authorList>
    </citation>
    <scope>NUCLEOTIDE SEQUENCE</scope>
    <source>
        <strain evidence="7">NS2018</strain>
        <tissue evidence="7">Leaf</tissue>
    </source>
</reference>
<accession>A0AA39S497</accession>
<dbReference type="GO" id="GO:0006412">
    <property type="term" value="P:translation"/>
    <property type="evidence" value="ECO:0007669"/>
    <property type="project" value="InterPro"/>
</dbReference>
<dbReference type="PANTHER" id="PTHR43511">
    <property type="match status" value="1"/>
</dbReference>
<dbReference type="Pfam" id="PF01704">
    <property type="entry name" value="UDPGP"/>
    <property type="match status" value="1"/>
</dbReference>
<organism evidence="7 8">
    <name type="scientific">Acer saccharum</name>
    <name type="common">Sugar maple</name>
    <dbReference type="NCBI Taxonomy" id="4024"/>
    <lineage>
        <taxon>Eukaryota</taxon>
        <taxon>Viridiplantae</taxon>
        <taxon>Streptophyta</taxon>
        <taxon>Embryophyta</taxon>
        <taxon>Tracheophyta</taxon>
        <taxon>Spermatophyta</taxon>
        <taxon>Magnoliopsida</taxon>
        <taxon>eudicotyledons</taxon>
        <taxon>Gunneridae</taxon>
        <taxon>Pentapetalae</taxon>
        <taxon>rosids</taxon>
        <taxon>malvids</taxon>
        <taxon>Sapindales</taxon>
        <taxon>Sapindaceae</taxon>
        <taxon>Hippocastanoideae</taxon>
        <taxon>Acereae</taxon>
        <taxon>Acer</taxon>
    </lineage>
</organism>
<name>A0AA39S497_ACESA</name>
<dbReference type="GO" id="GO:0006011">
    <property type="term" value="P:UDP-alpha-D-glucose metabolic process"/>
    <property type="evidence" value="ECO:0007669"/>
    <property type="project" value="InterPro"/>
</dbReference>
<dbReference type="GO" id="GO:0003983">
    <property type="term" value="F:UTP:glucose-1-phosphate uridylyltransferase activity"/>
    <property type="evidence" value="ECO:0007669"/>
    <property type="project" value="UniProtKB-EC"/>
</dbReference>
<dbReference type="Gene3D" id="2.160.10.10">
    <property type="entry name" value="Hexapeptide repeat proteins"/>
    <property type="match status" value="1"/>
</dbReference>
<reference evidence="7" key="1">
    <citation type="journal article" date="2022" name="Plant J.">
        <title>Strategies of tolerance reflected in two North American maple genomes.</title>
        <authorList>
            <person name="McEvoy S.L."/>
            <person name="Sezen U.U."/>
            <person name="Trouern-Trend A."/>
            <person name="McMahon S.M."/>
            <person name="Schaberg P.G."/>
            <person name="Yang J."/>
            <person name="Wegrzyn J.L."/>
            <person name="Swenson N.G."/>
        </authorList>
    </citation>
    <scope>NUCLEOTIDE SEQUENCE</scope>
    <source>
        <strain evidence="7">NS2018</strain>
    </source>
</reference>
<dbReference type="PRINTS" id="PR00395">
    <property type="entry name" value="RIBOSOMALS2"/>
</dbReference>
<dbReference type="Gene3D" id="3.40.50.10490">
    <property type="entry name" value="Glucose-6-phosphate isomerase like protein, domain 1"/>
    <property type="match status" value="1"/>
</dbReference>
<protein>
    <recommendedName>
        <fullName evidence="3">UTP--glucose-1-phosphate uridylyltransferase</fullName>
        <ecNumber evidence="3">2.7.7.9</ecNumber>
    </recommendedName>
</protein>
<evidence type="ECO:0000256" key="6">
    <source>
        <dbReference type="ARBA" id="ARBA00048128"/>
    </source>
</evidence>
<dbReference type="InterPro" id="IPR001865">
    <property type="entry name" value="Ribosomal_uS2"/>
</dbReference>
<comment type="similarity">
    <text evidence="1">Belongs to the universal ribosomal protein uS2 family.</text>
</comment>
<evidence type="ECO:0000256" key="1">
    <source>
        <dbReference type="ARBA" id="ARBA00006242"/>
    </source>
</evidence>
<sequence length="726" mass="80977">MSISKALKRNRDWVCSKRGVEDPQDEYNVDFPSFKEESGFGVCVDVVSSGRWRCRVGFLLHQVPSHKPYLLLQSTAPHSRIATRVSLSLIETQVWTLCSQTKMTLHSILIQKLLSTNAHMGRRVAAHHFKQFTYGVRNAVAIIDSDKTLICMRNACHFISILASQRAAFMFVNTNPLFVEIVLQMTKKIGCYNPNMNSLWRMGGFLTNSSSPKKFRSRNKRIRFGPSKLPDCVVVLDTDRKSSVVMEAAKLHVPIVALVDSSIPLETYSRITYPVPGNDSVQFVYLFCNMITKTFLSEQKKFELLQDDEARVGIDGKEGKGLEPISEDIAETRMLLDKLVVVKFDGASGTNMGFGCPKSAIEIHDGLTFLDLIINQIESINSKYGCKVPLILIDTNETNDDIQKVLEKYSGSKIDIHSFSQTQQPQPKLFEGQSGKELYPSDHGAVFLSLIKGVTLDVLLSQGKEYVLVVNSDNAAAVVDLKILDHLIENNIEYCMEVTPTTSTNLRNSTINSMQQKFQLLDIARNPAKNPERNFEILDTKSLWVNLEAIKRLVDTDALKVEKLSTSKDVDDDQILLQETAAGSAIKLFDNTLGINVPQSHFLPMNSTSDLLLLQSDLYTAVEGRLVRNTARSNPLNPSIELGPEFEKFSDFQSRFKSIPSIIELNSLEVKGDVWFGAGIILKGNVSIVAEPGIKVEIPDGAVLETKVTHQKGKEINEEINNAADK</sequence>
<dbReference type="InterPro" id="IPR016267">
    <property type="entry name" value="UDPGP_trans"/>
</dbReference>
<evidence type="ECO:0000256" key="3">
    <source>
        <dbReference type="ARBA" id="ARBA00012415"/>
    </source>
</evidence>
<evidence type="ECO:0000256" key="5">
    <source>
        <dbReference type="ARBA" id="ARBA00022695"/>
    </source>
</evidence>
<keyword evidence="8" id="KW-1185">Reference proteome</keyword>
<comment type="caution">
    <text evidence="7">The sequence shown here is derived from an EMBL/GenBank/DDBJ whole genome shotgun (WGS) entry which is preliminary data.</text>
</comment>
<dbReference type="SUPFAM" id="SSF53448">
    <property type="entry name" value="Nucleotide-diphospho-sugar transferases"/>
    <property type="match status" value="1"/>
</dbReference>
<dbReference type="EC" id="2.7.7.9" evidence="3"/>
<evidence type="ECO:0000313" key="7">
    <source>
        <dbReference type="EMBL" id="KAK0588232.1"/>
    </source>
</evidence>
<dbReference type="AlphaFoldDB" id="A0AA39S497"/>